<dbReference type="PROSITE" id="PS50048">
    <property type="entry name" value="ZN2_CY6_FUNGAL_2"/>
    <property type="match status" value="1"/>
</dbReference>
<dbReference type="SMART" id="SM00066">
    <property type="entry name" value="GAL4"/>
    <property type="match status" value="1"/>
</dbReference>
<dbReference type="CDD" id="cd12148">
    <property type="entry name" value="fungal_TF_MHR"/>
    <property type="match status" value="1"/>
</dbReference>
<sequence length="479" mass="53008">MDTRHPMDLAKKACTRCRTQKRRCDRSIPECGLCRRLHQLCQYEARVLPSPSPTASSPFDAALPLETVRPGYIKAAIIDKLGPTSPGVLFSKYNQSIHPWFPIFSQNFQDQLPQFWDEASLDCTLLALCIGLLCTSPHSSYPGYGGPQLEFQSTYLQAKSWIAEVEGLGINSVKIVQARILITLFEVAHGFYPAAYISIGATVRAANALRIHPCSQSTALPSAANQKGAEETILIECAIRILDRYITIQSGPHPSLTRSLAENVHNSKRILHPSGREEDPTSPLWQFSRTFEASTLLDNIHNALHNPTSEQAFNIEEVLLLIETTNSLRAILAEEIADAEKIYSGGLALCNTGLLVAYDDGSKVQVTDGVTANCRSLGASYLDLMLTNTAEMISSFVSGARVIEFDRLPPFALFLVYKAAALVTERVWLAPDSDEALRKVRALRGFLTLASARWLCCQRYIDLLNEDTTPRILKALERQ</sequence>
<name>A0ABR4IZS2_9EURO</name>
<accession>A0ABR4IZS2</accession>
<keyword evidence="3" id="KW-0805">Transcription regulation</keyword>
<evidence type="ECO:0000256" key="4">
    <source>
        <dbReference type="ARBA" id="ARBA00023125"/>
    </source>
</evidence>
<evidence type="ECO:0000256" key="6">
    <source>
        <dbReference type="ARBA" id="ARBA00023242"/>
    </source>
</evidence>
<dbReference type="InterPro" id="IPR001138">
    <property type="entry name" value="Zn2Cys6_DnaBD"/>
</dbReference>
<comment type="subcellular location">
    <subcellularLocation>
        <location evidence="1">Nucleus</location>
    </subcellularLocation>
</comment>
<dbReference type="Gene3D" id="4.10.240.10">
    <property type="entry name" value="Zn(2)-C6 fungal-type DNA-binding domain"/>
    <property type="match status" value="1"/>
</dbReference>
<dbReference type="PROSITE" id="PS00463">
    <property type="entry name" value="ZN2_CY6_FUNGAL_1"/>
    <property type="match status" value="1"/>
</dbReference>
<keyword evidence="2" id="KW-0479">Metal-binding</keyword>
<keyword evidence="4" id="KW-0238">DNA-binding</keyword>
<dbReference type="InterPro" id="IPR007219">
    <property type="entry name" value="XnlR_reg_dom"/>
</dbReference>
<keyword evidence="6" id="KW-0539">Nucleus</keyword>
<keyword evidence="9" id="KW-1185">Reference proteome</keyword>
<dbReference type="CDD" id="cd00067">
    <property type="entry name" value="GAL4"/>
    <property type="match status" value="1"/>
</dbReference>
<organism evidence="8 9">
    <name type="scientific">Aspergillus pseudoustus</name>
    <dbReference type="NCBI Taxonomy" id="1810923"/>
    <lineage>
        <taxon>Eukaryota</taxon>
        <taxon>Fungi</taxon>
        <taxon>Dikarya</taxon>
        <taxon>Ascomycota</taxon>
        <taxon>Pezizomycotina</taxon>
        <taxon>Eurotiomycetes</taxon>
        <taxon>Eurotiomycetidae</taxon>
        <taxon>Eurotiales</taxon>
        <taxon>Aspergillaceae</taxon>
        <taxon>Aspergillus</taxon>
        <taxon>Aspergillus subgen. Nidulantes</taxon>
    </lineage>
</organism>
<evidence type="ECO:0000256" key="3">
    <source>
        <dbReference type="ARBA" id="ARBA00023015"/>
    </source>
</evidence>
<dbReference type="Pfam" id="PF04082">
    <property type="entry name" value="Fungal_trans"/>
    <property type="match status" value="1"/>
</dbReference>
<evidence type="ECO:0000259" key="7">
    <source>
        <dbReference type="PROSITE" id="PS50048"/>
    </source>
</evidence>
<dbReference type="EMBL" id="JBFXLU010000263">
    <property type="protein sequence ID" value="KAL2832303.1"/>
    <property type="molecule type" value="Genomic_DNA"/>
</dbReference>
<proteinExistence type="predicted"/>
<dbReference type="InterPro" id="IPR036864">
    <property type="entry name" value="Zn2-C6_fun-type_DNA-bd_sf"/>
</dbReference>
<evidence type="ECO:0000313" key="9">
    <source>
        <dbReference type="Proteomes" id="UP001610446"/>
    </source>
</evidence>
<dbReference type="PANTHER" id="PTHR47338">
    <property type="entry name" value="ZN(II)2CYS6 TRANSCRIPTION FACTOR (EUROFUNG)-RELATED"/>
    <property type="match status" value="1"/>
</dbReference>
<protein>
    <recommendedName>
        <fullName evidence="7">Zn(2)-C6 fungal-type domain-containing protein</fullName>
    </recommendedName>
</protein>
<dbReference type="Pfam" id="PF00172">
    <property type="entry name" value="Zn_clus"/>
    <property type="match status" value="1"/>
</dbReference>
<feature type="domain" description="Zn(2)-C6 fungal-type" evidence="7">
    <location>
        <begin position="13"/>
        <end position="43"/>
    </location>
</feature>
<evidence type="ECO:0000256" key="1">
    <source>
        <dbReference type="ARBA" id="ARBA00004123"/>
    </source>
</evidence>
<evidence type="ECO:0000256" key="2">
    <source>
        <dbReference type="ARBA" id="ARBA00022723"/>
    </source>
</evidence>
<dbReference type="PANTHER" id="PTHR47338:SF20">
    <property type="entry name" value="ZN(II)2CYS6 TRANSCRIPTION FACTOR (EUROFUNG)"/>
    <property type="match status" value="1"/>
</dbReference>
<keyword evidence="5" id="KW-0804">Transcription</keyword>
<evidence type="ECO:0000256" key="5">
    <source>
        <dbReference type="ARBA" id="ARBA00023163"/>
    </source>
</evidence>
<evidence type="ECO:0000313" key="8">
    <source>
        <dbReference type="EMBL" id="KAL2832303.1"/>
    </source>
</evidence>
<reference evidence="8 9" key="1">
    <citation type="submission" date="2024-07" db="EMBL/GenBank/DDBJ databases">
        <title>Section-level genome sequencing and comparative genomics of Aspergillus sections Usti and Cavernicolus.</title>
        <authorList>
            <consortium name="Lawrence Berkeley National Laboratory"/>
            <person name="Nybo J.L."/>
            <person name="Vesth T.C."/>
            <person name="Theobald S."/>
            <person name="Frisvad J.C."/>
            <person name="Larsen T.O."/>
            <person name="Kjaerboelling I."/>
            <person name="Rothschild-Mancinelli K."/>
            <person name="Lyhne E.K."/>
            <person name="Kogle M.E."/>
            <person name="Barry K."/>
            <person name="Clum A."/>
            <person name="Na H."/>
            <person name="Ledsgaard L."/>
            <person name="Lin J."/>
            <person name="Lipzen A."/>
            <person name="Kuo A."/>
            <person name="Riley R."/>
            <person name="Mondo S."/>
            <person name="Labutti K."/>
            <person name="Haridas S."/>
            <person name="Pangalinan J."/>
            <person name="Salamov A.A."/>
            <person name="Simmons B.A."/>
            <person name="Magnuson J.K."/>
            <person name="Chen J."/>
            <person name="Drula E."/>
            <person name="Henrissat B."/>
            <person name="Wiebenga A."/>
            <person name="Lubbers R.J."/>
            <person name="Gomes A.C."/>
            <person name="Makela M.R."/>
            <person name="Stajich J."/>
            <person name="Grigoriev I.V."/>
            <person name="Mortensen U.H."/>
            <person name="De Vries R.P."/>
            <person name="Baker S.E."/>
            <person name="Andersen M.R."/>
        </authorList>
    </citation>
    <scope>NUCLEOTIDE SEQUENCE [LARGE SCALE GENOMIC DNA]</scope>
    <source>
        <strain evidence="8 9">CBS 123904</strain>
    </source>
</reference>
<comment type="caution">
    <text evidence="8">The sequence shown here is derived from an EMBL/GenBank/DDBJ whole genome shotgun (WGS) entry which is preliminary data.</text>
</comment>
<gene>
    <name evidence="8" type="ORF">BJY01DRAFT_101583</name>
</gene>
<dbReference type="Proteomes" id="UP001610446">
    <property type="component" value="Unassembled WGS sequence"/>
</dbReference>
<dbReference type="InterPro" id="IPR050815">
    <property type="entry name" value="TF_fung"/>
</dbReference>
<dbReference type="SUPFAM" id="SSF57701">
    <property type="entry name" value="Zn2/Cys6 DNA-binding domain"/>
    <property type="match status" value="1"/>
</dbReference>